<evidence type="ECO:0000313" key="15">
    <source>
        <dbReference type="Proteomes" id="UP000295703"/>
    </source>
</evidence>
<proteinExistence type="inferred from homology"/>
<evidence type="ECO:0000256" key="10">
    <source>
        <dbReference type="ARBA" id="ARBA00025679"/>
    </source>
</evidence>
<accession>A0A4R8QB89</accession>
<comment type="function">
    <text evidence="10">Pectinolytic enzyme consist of four classes of enzymes: pectin lyase, polygalacturonase, pectin methylesterase and rhamnogalacturonase. Among pectinolytic enzymes, pectin lyase is the most important in depolymerization of pectin, since it cleaves internal glycosidic bonds of highly methylated pectins. Favors pectate, the anion, over pectin, the methyl ester.</text>
</comment>
<comment type="caution">
    <text evidence="14">The sequence shown here is derived from an EMBL/GenBank/DDBJ whole genome shotgun (WGS) entry which is preliminary data.</text>
</comment>
<dbReference type="GO" id="GO:0030570">
    <property type="term" value="F:pectate lyase activity"/>
    <property type="evidence" value="ECO:0007669"/>
    <property type="project" value="UniProtKB-EC"/>
</dbReference>
<feature type="compositionally biased region" description="Basic and acidic residues" evidence="12">
    <location>
        <begin position="43"/>
        <end position="222"/>
    </location>
</feature>
<evidence type="ECO:0000256" key="1">
    <source>
        <dbReference type="ARBA" id="ARBA00000695"/>
    </source>
</evidence>
<comment type="catalytic activity">
    <reaction evidence="1">
        <text>Eliminative cleavage of (1-&gt;4)-alpha-D-galacturonan to give oligosaccharides with 4-deoxy-alpha-D-galact-4-enuronosyl groups at their non-reducing ends.</text>
        <dbReference type="EC" id="4.2.2.2"/>
    </reaction>
</comment>
<dbReference type="STRING" id="5466.A0A4R8QB89"/>
<dbReference type="PANTHER" id="PTHR33407:SF9">
    <property type="entry name" value="PECTATE LYASE F-RELATED"/>
    <property type="match status" value="1"/>
</dbReference>
<evidence type="ECO:0000256" key="2">
    <source>
        <dbReference type="ARBA" id="ARBA00001913"/>
    </source>
</evidence>
<evidence type="ECO:0000256" key="6">
    <source>
        <dbReference type="ARBA" id="ARBA00022525"/>
    </source>
</evidence>
<comment type="similarity">
    <text evidence="4">Belongs to the polysaccharide lyase 3 family.</text>
</comment>
<comment type="subcellular location">
    <subcellularLocation>
        <location evidence="3">Secreted</location>
    </subcellularLocation>
</comment>
<keyword evidence="6" id="KW-0964">Secreted</keyword>
<dbReference type="PANTHER" id="PTHR33407">
    <property type="entry name" value="PECTATE LYASE F-RELATED"/>
    <property type="match status" value="1"/>
</dbReference>
<keyword evidence="15" id="KW-1185">Reference proteome</keyword>
<dbReference type="AlphaFoldDB" id="A0A4R8QB89"/>
<evidence type="ECO:0000256" key="7">
    <source>
        <dbReference type="ARBA" id="ARBA00022729"/>
    </source>
</evidence>
<evidence type="ECO:0000256" key="3">
    <source>
        <dbReference type="ARBA" id="ARBA00004613"/>
    </source>
</evidence>
<dbReference type="InterPro" id="IPR004898">
    <property type="entry name" value="Pectate_lyase_PlyH/PlyE-like"/>
</dbReference>
<protein>
    <recommendedName>
        <fullName evidence="11">Probable pectate lyase F</fullName>
        <ecNumber evidence="5">4.2.2.2</ecNumber>
    </recommendedName>
</protein>
<gene>
    <name evidence="14" type="primary">plyD-0</name>
    <name evidence="14" type="ORF">CTRI78_v011425</name>
</gene>
<dbReference type="EMBL" id="RYZW01000292">
    <property type="protein sequence ID" value="TDZ35868.1"/>
    <property type="molecule type" value="Genomic_DNA"/>
</dbReference>
<dbReference type="Gene3D" id="2.160.20.10">
    <property type="entry name" value="Single-stranded right-handed beta-helix, Pectin lyase-like"/>
    <property type="match status" value="1"/>
</dbReference>
<evidence type="ECO:0000256" key="13">
    <source>
        <dbReference type="SAM" id="SignalP"/>
    </source>
</evidence>
<feature type="region of interest" description="Disordered" evidence="12">
    <location>
        <begin position="43"/>
        <end position="261"/>
    </location>
</feature>
<keyword evidence="7 13" id="KW-0732">Signal</keyword>
<dbReference type="EC" id="4.2.2.2" evidence="5"/>
<dbReference type="Proteomes" id="UP000295703">
    <property type="component" value="Unassembled WGS sequence"/>
</dbReference>
<dbReference type="InterPro" id="IPR011050">
    <property type="entry name" value="Pectin_lyase_fold/virulence"/>
</dbReference>
<evidence type="ECO:0000256" key="9">
    <source>
        <dbReference type="ARBA" id="ARBA00023239"/>
    </source>
</evidence>
<evidence type="ECO:0000256" key="12">
    <source>
        <dbReference type="SAM" id="MobiDB-lite"/>
    </source>
</evidence>
<keyword evidence="9 14" id="KW-0456">Lyase</keyword>
<feature type="signal peptide" evidence="13">
    <location>
        <begin position="1"/>
        <end position="18"/>
    </location>
</feature>
<dbReference type="Pfam" id="PF03211">
    <property type="entry name" value="Pectate_lyase"/>
    <property type="match status" value="1"/>
</dbReference>
<dbReference type="GO" id="GO:0045490">
    <property type="term" value="P:pectin catabolic process"/>
    <property type="evidence" value="ECO:0007669"/>
    <property type="project" value="TreeGrafter"/>
</dbReference>
<keyword evidence="8" id="KW-0106">Calcium</keyword>
<name>A0A4R8QB89_COLTR</name>
<evidence type="ECO:0000256" key="5">
    <source>
        <dbReference type="ARBA" id="ARBA00012272"/>
    </source>
</evidence>
<comment type="cofactor">
    <cofactor evidence="2">
        <name>Ca(2+)</name>
        <dbReference type="ChEBI" id="CHEBI:29108"/>
    </cofactor>
</comment>
<sequence>MKYSYALTLSTIVLGVAAAPAVQQPGQGTHVARAQHGYFDFLRHVSRRDDHEEGKETSQYKTEKPKTDGSAYKSDKEDKSSSESENKDKENSAYKSDKEDKDKSSESENKDKENSAYKSDKEDKDKSSESGKKDKEASSDYKTEKPKTDKEDKDKSADKSDKENKDKEASSDYKTEKPKTDKENKDKSADKEDKDGSAYKSGSEEKPSKTEKEKSKTSKGDKSIITSAPTPGGGSGGSYKPSLPGNGTTTPGSGTVGDMPTPAGKVVLKAAQVIAAGQSFDGENKQYDRGVSCTGQAEGGDSDAVFILEKGAKLSNVIIGPDQIEGVHCMGGCTLVNVWWSAVCEDAFTVKKQDAGETTTITGGGASGAEDKVIQHNGAGTISISGFKVTNFGKLYRACGNCKTSAERHVIFNNIEATDGKLLAGINTNFGDTATFTNVKASGVKNVCTEFEGVASGNEPTEKSSGPSAACKYSAASVVAAAA</sequence>
<dbReference type="GO" id="GO:0005576">
    <property type="term" value="C:extracellular region"/>
    <property type="evidence" value="ECO:0007669"/>
    <property type="project" value="UniProtKB-SubCell"/>
</dbReference>
<evidence type="ECO:0000313" key="14">
    <source>
        <dbReference type="EMBL" id="TDZ35868.1"/>
    </source>
</evidence>
<feature type="compositionally biased region" description="Low complexity" evidence="12">
    <location>
        <begin position="238"/>
        <end position="257"/>
    </location>
</feature>
<evidence type="ECO:0000256" key="4">
    <source>
        <dbReference type="ARBA" id="ARBA00006463"/>
    </source>
</evidence>
<feature type="chain" id="PRO_5020890201" description="Probable pectate lyase F" evidence="13">
    <location>
        <begin position="19"/>
        <end position="483"/>
    </location>
</feature>
<evidence type="ECO:0000256" key="11">
    <source>
        <dbReference type="ARBA" id="ARBA00039895"/>
    </source>
</evidence>
<reference evidence="14 15" key="1">
    <citation type="submission" date="2018-12" db="EMBL/GenBank/DDBJ databases">
        <title>Genome sequence and assembly of Colletotrichum trifolii.</title>
        <authorList>
            <person name="Gan P."/>
            <person name="Shirasu K."/>
        </authorList>
    </citation>
    <scope>NUCLEOTIDE SEQUENCE [LARGE SCALE GENOMIC DNA]</scope>
    <source>
        <strain evidence="14 15">543-2</strain>
    </source>
</reference>
<organism evidence="14 15">
    <name type="scientific">Colletotrichum trifolii</name>
    <dbReference type="NCBI Taxonomy" id="5466"/>
    <lineage>
        <taxon>Eukaryota</taxon>
        <taxon>Fungi</taxon>
        <taxon>Dikarya</taxon>
        <taxon>Ascomycota</taxon>
        <taxon>Pezizomycotina</taxon>
        <taxon>Sordariomycetes</taxon>
        <taxon>Hypocreomycetidae</taxon>
        <taxon>Glomerellales</taxon>
        <taxon>Glomerellaceae</taxon>
        <taxon>Colletotrichum</taxon>
        <taxon>Colletotrichum orbiculare species complex</taxon>
    </lineage>
</organism>
<dbReference type="InterPro" id="IPR012334">
    <property type="entry name" value="Pectin_lyas_fold"/>
</dbReference>
<dbReference type="SUPFAM" id="SSF51126">
    <property type="entry name" value="Pectin lyase-like"/>
    <property type="match status" value="1"/>
</dbReference>
<evidence type="ECO:0000256" key="8">
    <source>
        <dbReference type="ARBA" id="ARBA00022837"/>
    </source>
</evidence>